<dbReference type="OrthoDB" id="2958608at2"/>
<gene>
    <name evidence="9" type="ORF">UN64_02325</name>
</gene>
<evidence type="ECO:0000259" key="8">
    <source>
        <dbReference type="PROSITE" id="PS50928"/>
    </source>
</evidence>
<dbReference type="InterPro" id="IPR000515">
    <property type="entry name" value="MetI-like"/>
</dbReference>
<evidence type="ECO:0000313" key="9">
    <source>
        <dbReference type="EMBL" id="OOE14069.1"/>
    </source>
</evidence>
<evidence type="ECO:0000313" key="10">
    <source>
        <dbReference type="Proteomes" id="UP000188597"/>
    </source>
</evidence>
<feature type="transmembrane region" description="Helical" evidence="7">
    <location>
        <begin position="12"/>
        <end position="33"/>
    </location>
</feature>
<feature type="transmembrane region" description="Helical" evidence="7">
    <location>
        <begin position="256"/>
        <end position="280"/>
    </location>
</feature>
<sequence length="289" mass="33067">MIKTASLKVSMLTIQFLTAIVGIICLGALPGLFNGLSIDLNGYLQTIKELTIKLTSPLSLTYSVNHQVSRPLFPEILIRYKESLMIFIGALLLSLIIALVIVYLMFLYQKVNVVVKKSFIILESLPDVLIIMIVQLLVVWFLKKTNILLVNIAAAGDQKVRALPIICLSIPTTIMFIKLLSLRVEEEILKEYALFANAKGINRIGVFFKHILRNVLLSFFFFTKTNIWFMLSNLYIIEYFFNSIGIFIFLKDYNTIEIFTVSLLLIYIPIFLYIQIFNLFTSKLIKEVS</sequence>
<keyword evidence="2 7" id="KW-0813">Transport</keyword>
<reference evidence="9 10" key="1">
    <citation type="submission" date="2016-11" db="EMBL/GenBank/DDBJ databases">
        <authorList>
            <person name="Jaros S."/>
            <person name="Januszkiewicz K."/>
            <person name="Wedrychowicz H."/>
        </authorList>
    </citation>
    <scope>NUCLEOTIDE SEQUENCE [LARGE SCALE GENOMIC DNA]</scope>
    <source>
        <strain evidence="9 10">Con a/3</strain>
    </source>
</reference>
<name>A0A1V3GB29_9BACL</name>
<comment type="caution">
    <text evidence="9">The sequence shown here is derived from an EMBL/GenBank/DDBJ whole genome shotgun (WGS) entry which is preliminary data.</text>
</comment>
<evidence type="ECO:0000256" key="5">
    <source>
        <dbReference type="ARBA" id="ARBA00022989"/>
    </source>
</evidence>
<dbReference type="EMBL" id="MQMF01000001">
    <property type="protein sequence ID" value="OOE14069.1"/>
    <property type="molecule type" value="Genomic_DNA"/>
</dbReference>
<evidence type="ECO:0000256" key="2">
    <source>
        <dbReference type="ARBA" id="ARBA00022448"/>
    </source>
</evidence>
<dbReference type="PANTHER" id="PTHR30465:SF44">
    <property type="entry name" value="ABC-TYPE DIPEPTIDE_OLIGOPEPTIDE TRANSPORT SYSTEM, PERMEASE COMPONENT"/>
    <property type="match status" value="1"/>
</dbReference>
<dbReference type="SUPFAM" id="SSF161098">
    <property type="entry name" value="MetI-like"/>
    <property type="match status" value="1"/>
</dbReference>
<evidence type="ECO:0000256" key="1">
    <source>
        <dbReference type="ARBA" id="ARBA00004651"/>
    </source>
</evidence>
<evidence type="ECO:0000256" key="4">
    <source>
        <dbReference type="ARBA" id="ARBA00022692"/>
    </source>
</evidence>
<keyword evidence="6 7" id="KW-0472">Membrane</keyword>
<keyword evidence="3" id="KW-1003">Cell membrane</keyword>
<dbReference type="RefSeq" id="WP_077359485.1">
    <property type="nucleotide sequence ID" value="NZ_MQMF01000001.1"/>
</dbReference>
<keyword evidence="4 7" id="KW-0812">Transmembrane</keyword>
<feature type="domain" description="ABC transmembrane type-1" evidence="8">
    <location>
        <begin position="80"/>
        <end position="277"/>
    </location>
</feature>
<dbReference type="PANTHER" id="PTHR30465">
    <property type="entry name" value="INNER MEMBRANE ABC TRANSPORTER"/>
    <property type="match status" value="1"/>
</dbReference>
<feature type="transmembrane region" description="Helical" evidence="7">
    <location>
        <begin position="227"/>
        <end position="250"/>
    </location>
</feature>
<proteinExistence type="inferred from homology"/>
<comment type="subcellular location">
    <subcellularLocation>
        <location evidence="1 7">Cell membrane</location>
        <topology evidence="1 7">Multi-pass membrane protein</topology>
    </subcellularLocation>
</comment>
<evidence type="ECO:0000256" key="6">
    <source>
        <dbReference type="ARBA" id="ARBA00023136"/>
    </source>
</evidence>
<feature type="transmembrane region" description="Helical" evidence="7">
    <location>
        <begin position="162"/>
        <end position="180"/>
    </location>
</feature>
<dbReference type="PROSITE" id="PS50928">
    <property type="entry name" value="ABC_TM1"/>
    <property type="match status" value="1"/>
</dbReference>
<keyword evidence="5 7" id="KW-1133">Transmembrane helix</keyword>
<dbReference type="InterPro" id="IPR035906">
    <property type="entry name" value="MetI-like_sf"/>
</dbReference>
<dbReference type="AlphaFoldDB" id="A0A1V3GB29"/>
<evidence type="ECO:0000256" key="7">
    <source>
        <dbReference type="RuleBase" id="RU363032"/>
    </source>
</evidence>
<feature type="transmembrane region" description="Helical" evidence="7">
    <location>
        <begin position="84"/>
        <end position="108"/>
    </location>
</feature>
<evidence type="ECO:0000256" key="3">
    <source>
        <dbReference type="ARBA" id="ARBA00022475"/>
    </source>
</evidence>
<comment type="similarity">
    <text evidence="7">Belongs to the binding-protein-dependent transport system permease family.</text>
</comment>
<organism evidence="9 10">
    <name type="scientific">Fictibacillus arsenicus</name>
    <dbReference type="NCBI Taxonomy" id="255247"/>
    <lineage>
        <taxon>Bacteria</taxon>
        <taxon>Bacillati</taxon>
        <taxon>Bacillota</taxon>
        <taxon>Bacilli</taxon>
        <taxon>Bacillales</taxon>
        <taxon>Fictibacillaceae</taxon>
        <taxon>Fictibacillus</taxon>
    </lineage>
</organism>
<accession>A0A1V3GB29</accession>
<dbReference type="Pfam" id="PF00528">
    <property type="entry name" value="BPD_transp_1"/>
    <property type="match status" value="1"/>
</dbReference>
<dbReference type="GO" id="GO:0005886">
    <property type="term" value="C:plasma membrane"/>
    <property type="evidence" value="ECO:0007669"/>
    <property type="project" value="UniProtKB-SubCell"/>
</dbReference>
<dbReference type="Proteomes" id="UP000188597">
    <property type="component" value="Unassembled WGS sequence"/>
</dbReference>
<protein>
    <submittedName>
        <fullName evidence="9">Peptide ABC transporter permease</fullName>
    </submittedName>
</protein>
<dbReference type="GO" id="GO:0055085">
    <property type="term" value="P:transmembrane transport"/>
    <property type="evidence" value="ECO:0007669"/>
    <property type="project" value="InterPro"/>
</dbReference>
<feature type="transmembrane region" description="Helical" evidence="7">
    <location>
        <begin position="120"/>
        <end position="142"/>
    </location>
</feature>